<name>A0A0B7I9Z6_9FLAO</name>
<evidence type="ECO:0000313" key="2">
    <source>
        <dbReference type="EMBL" id="CEN46678.1"/>
    </source>
</evidence>
<evidence type="ECO:0000256" key="1">
    <source>
        <dbReference type="SAM" id="Phobius"/>
    </source>
</evidence>
<protein>
    <recommendedName>
        <fullName evidence="4">Transmembrane protein</fullName>
    </recommendedName>
</protein>
<proteinExistence type="predicted"/>
<evidence type="ECO:0000313" key="3">
    <source>
        <dbReference type="Proteomes" id="UP000039370"/>
    </source>
</evidence>
<dbReference type="Proteomes" id="UP000039370">
    <property type="component" value="Unassembled WGS sequence"/>
</dbReference>
<keyword evidence="1" id="KW-0812">Transmembrane</keyword>
<accession>A0A0B7I9Z6</accession>
<keyword evidence="1" id="KW-1133">Transmembrane helix</keyword>
<reference evidence="2 3" key="1">
    <citation type="submission" date="2015-01" db="EMBL/GenBank/DDBJ databases">
        <authorList>
            <person name="MANFREDI Pablo"/>
        </authorList>
    </citation>
    <scope>NUCLEOTIDE SEQUENCE [LARGE SCALE GENOMIC DNA]</scope>
    <source>
        <strain evidence="2 3">Cc11</strain>
    </source>
</reference>
<dbReference type="AlphaFoldDB" id="A0A0B7I9Z6"/>
<feature type="transmembrane region" description="Helical" evidence="1">
    <location>
        <begin position="38"/>
        <end position="58"/>
    </location>
</feature>
<organism evidence="2 3">
    <name type="scientific">Capnocytophaga canimorsus</name>
    <dbReference type="NCBI Taxonomy" id="28188"/>
    <lineage>
        <taxon>Bacteria</taxon>
        <taxon>Pseudomonadati</taxon>
        <taxon>Bacteroidota</taxon>
        <taxon>Flavobacteriia</taxon>
        <taxon>Flavobacteriales</taxon>
        <taxon>Flavobacteriaceae</taxon>
        <taxon>Capnocytophaga</taxon>
    </lineage>
</organism>
<sequence>MDDEGLVRTTSINCLNFEVISTKELSLDGSFCFLAYEFYIVLLLSVMFFFLKFALYFFEE</sequence>
<gene>
    <name evidence="2" type="ORF">CCAN11_1150006</name>
</gene>
<dbReference type="EMBL" id="CDOK01000019">
    <property type="protein sequence ID" value="CEN46678.1"/>
    <property type="molecule type" value="Genomic_DNA"/>
</dbReference>
<evidence type="ECO:0008006" key="4">
    <source>
        <dbReference type="Google" id="ProtNLM"/>
    </source>
</evidence>
<keyword evidence="1" id="KW-0472">Membrane</keyword>